<dbReference type="HAMAP" id="MF_03117">
    <property type="entry name" value="Salvage_MtnC_euk"/>
    <property type="match status" value="1"/>
</dbReference>
<evidence type="ECO:0000256" key="5">
    <source>
        <dbReference type="ARBA" id="ARBA00023167"/>
    </source>
</evidence>
<dbReference type="EC" id="3.1.3.77" evidence="6"/>
<proteinExistence type="inferred from homology"/>
<comment type="catalytic activity">
    <reaction evidence="6">
        <text>5-methylsulfanyl-2,3-dioxopentyl phosphate + H2O = 1,2-dihydroxy-5-(methylsulfanyl)pent-1-en-3-one + phosphate</text>
        <dbReference type="Rhea" id="RHEA:21700"/>
        <dbReference type="ChEBI" id="CHEBI:15377"/>
        <dbReference type="ChEBI" id="CHEBI:43474"/>
        <dbReference type="ChEBI" id="CHEBI:49252"/>
        <dbReference type="ChEBI" id="CHEBI:58828"/>
        <dbReference type="EC" id="3.1.3.77"/>
    </reaction>
</comment>
<dbReference type="SUPFAM" id="SSF56784">
    <property type="entry name" value="HAD-like"/>
    <property type="match status" value="1"/>
</dbReference>
<comment type="subunit">
    <text evidence="6">Monomer.</text>
</comment>
<dbReference type="FunFam" id="3.40.50.1000:FF:000079">
    <property type="entry name" value="Enolase-phosphatase E1"/>
    <property type="match status" value="1"/>
</dbReference>
<dbReference type="SFLD" id="SFLDG01133">
    <property type="entry name" value="C1.5.4:_Enolase-phosphatase_Li"/>
    <property type="match status" value="1"/>
</dbReference>
<keyword evidence="6" id="KW-0963">Cytoplasm</keyword>
<dbReference type="InterPro" id="IPR023214">
    <property type="entry name" value="HAD_sf"/>
</dbReference>
<keyword evidence="2 6" id="KW-0479">Metal-binding</keyword>
<organism evidence="7 8">
    <name type="scientific">Absidia repens</name>
    <dbReference type="NCBI Taxonomy" id="90262"/>
    <lineage>
        <taxon>Eukaryota</taxon>
        <taxon>Fungi</taxon>
        <taxon>Fungi incertae sedis</taxon>
        <taxon>Mucoromycota</taxon>
        <taxon>Mucoromycotina</taxon>
        <taxon>Mucoromycetes</taxon>
        <taxon>Mucorales</taxon>
        <taxon>Cunninghamellaceae</taxon>
        <taxon>Absidia</taxon>
    </lineage>
</organism>
<dbReference type="Proteomes" id="UP000193560">
    <property type="component" value="Unassembled WGS sequence"/>
</dbReference>
<feature type="binding site" evidence="6">
    <location>
        <position position="13"/>
    </location>
    <ligand>
        <name>Mg(2+)</name>
        <dbReference type="ChEBI" id="CHEBI:18420"/>
    </ligand>
</feature>
<dbReference type="GO" id="GO:0005634">
    <property type="term" value="C:nucleus"/>
    <property type="evidence" value="ECO:0007669"/>
    <property type="project" value="UniProtKB-SubCell"/>
</dbReference>
<dbReference type="CDD" id="cd01629">
    <property type="entry name" value="HAD_EP"/>
    <property type="match status" value="1"/>
</dbReference>
<evidence type="ECO:0000256" key="2">
    <source>
        <dbReference type="ARBA" id="ARBA00022723"/>
    </source>
</evidence>
<comment type="cofactor">
    <cofactor evidence="6">
        <name>Mg(2+)</name>
        <dbReference type="ChEBI" id="CHEBI:18420"/>
    </cofactor>
    <text evidence="6">Binds 1 Mg(2+) ion per subunit.</text>
</comment>
<dbReference type="GO" id="GO:0019509">
    <property type="term" value="P:L-methionine salvage from methylthioadenosine"/>
    <property type="evidence" value="ECO:0007669"/>
    <property type="project" value="UniProtKB-UniRule"/>
</dbReference>
<dbReference type="PANTHER" id="PTHR20371">
    <property type="entry name" value="ENOLASE-PHOSPHATASE E1"/>
    <property type="match status" value="1"/>
</dbReference>
<keyword evidence="8" id="KW-1185">Reference proteome</keyword>
<evidence type="ECO:0000256" key="3">
    <source>
        <dbReference type="ARBA" id="ARBA00022801"/>
    </source>
</evidence>
<dbReference type="GO" id="GO:0000287">
    <property type="term" value="F:magnesium ion binding"/>
    <property type="evidence" value="ECO:0007669"/>
    <property type="project" value="UniProtKB-UniRule"/>
</dbReference>
<reference evidence="7 8" key="1">
    <citation type="submission" date="2016-07" db="EMBL/GenBank/DDBJ databases">
        <title>Pervasive Adenine N6-methylation of Active Genes in Fungi.</title>
        <authorList>
            <consortium name="DOE Joint Genome Institute"/>
            <person name="Mondo S.J."/>
            <person name="Dannebaum R.O."/>
            <person name="Kuo R.C."/>
            <person name="Labutti K."/>
            <person name="Haridas S."/>
            <person name="Kuo A."/>
            <person name="Salamov A."/>
            <person name="Ahrendt S.R."/>
            <person name="Lipzen A."/>
            <person name="Sullivan W."/>
            <person name="Andreopoulos W.B."/>
            <person name="Clum A."/>
            <person name="Lindquist E."/>
            <person name="Daum C."/>
            <person name="Ramamoorthy G.K."/>
            <person name="Gryganskyi A."/>
            <person name="Culley D."/>
            <person name="Magnuson J.K."/>
            <person name="James T.Y."/>
            <person name="O'Malley M.A."/>
            <person name="Stajich J.E."/>
            <person name="Spatafora J.W."/>
            <person name="Visel A."/>
            <person name="Grigoriev I.V."/>
        </authorList>
    </citation>
    <scope>NUCLEOTIDE SEQUENCE [LARGE SCALE GENOMIC DNA]</scope>
    <source>
        <strain evidence="7 8">NRRL 1336</strain>
    </source>
</reference>
<comment type="caution">
    <text evidence="7">The sequence shown here is derived from an EMBL/GenBank/DDBJ whole genome shotgun (WGS) entry which is preliminary data.</text>
</comment>
<keyword evidence="1 6" id="KW-0028">Amino-acid biosynthesis</keyword>
<evidence type="ECO:0000256" key="6">
    <source>
        <dbReference type="HAMAP-Rule" id="MF_03117"/>
    </source>
</evidence>
<keyword evidence="6" id="KW-0539">Nucleus</keyword>
<comment type="function">
    <text evidence="6">Bifunctional enzyme that catalyzes the enolization of 2,3-diketo-5-methylthiopentyl-1-phosphate (DK-MTP-1-P) into the intermediate 2-hydroxy-3-keto-5-methylthiopentenyl-1-phosphate (HK-MTPenyl-1-P), which is then dephosphorylated to form the acireductone 1,2-dihydroxy-3-keto-5-methylthiopentene (DHK-MTPene).</text>
</comment>
<name>A0A1X2IBW5_9FUNG</name>
<dbReference type="InterPro" id="IPR036412">
    <property type="entry name" value="HAD-like_sf"/>
</dbReference>
<gene>
    <name evidence="6" type="primary">UTR4</name>
    <name evidence="7" type="ORF">BCR42DRAFT_418589</name>
</gene>
<comment type="subcellular location">
    <subcellularLocation>
        <location evidence="6">Cytoplasm</location>
    </subcellularLocation>
    <subcellularLocation>
        <location evidence="6">Nucleus</location>
    </subcellularLocation>
</comment>
<keyword evidence="4 6" id="KW-0460">Magnesium</keyword>
<feature type="binding site" evidence="6">
    <location>
        <position position="207"/>
    </location>
    <ligand>
        <name>Mg(2+)</name>
        <dbReference type="ChEBI" id="CHEBI:18420"/>
    </ligand>
</feature>
<accession>A0A1X2IBW5</accession>
<evidence type="ECO:0000313" key="8">
    <source>
        <dbReference type="Proteomes" id="UP000193560"/>
    </source>
</evidence>
<dbReference type="STRING" id="90262.A0A1X2IBW5"/>
<keyword evidence="3 6" id="KW-0378">Hydrolase</keyword>
<dbReference type="AlphaFoldDB" id="A0A1X2IBW5"/>
<comment type="pathway">
    <text evidence="6">Amino-acid biosynthesis; L-methionine biosynthesis via salvage pathway; L-methionine from S-methyl-5-thio-alpha-D-ribose 1-phosphate: step 3/6.</text>
</comment>
<dbReference type="SFLD" id="SFLDG01129">
    <property type="entry name" value="C1.5:_HAD__Beta-PGM__Phosphata"/>
    <property type="match status" value="1"/>
</dbReference>
<dbReference type="Gene3D" id="1.10.720.60">
    <property type="match status" value="1"/>
</dbReference>
<keyword evidence="5 6" id="KW-0486">Methionine biosynthesis</keyword>
<evidence type="ECO:0000313" key="7">
    <source>
        <dbReference type="EMBL" id="ORZ13580.1"/>
    </source>
</evidence>
<dbReference type="Pfam" id="PF00702">
    <property type="entry name" value="Hydrolase"/>
    <property type="match status" value="1"/>
</dbReference>
<dbReference type="PANTHER" id="PTHR20371:SF1">
    <property type="entry name" value="ENOLASE-PHOSPHATASE E1"/>
    <property type="match status" value="1"/>
</dbReference>
<feature type="binding site" evidence="6">
    <location>
        <begin position="147"/>
        <end position="148"/>
    </location>
    <ligand>
        <name>substrate</name>
    </ligand>
</feature>
<dbReference type="NCBIfam" id="TIGR01691">
    <property type="entry name" value="enolase-ppase"/>
    <property type="match status" value="1"/>
</dbReference>
<dbReference type="Gene3D" id="3.40.50.1000">
    <property type="entry name" value="HAD superfamily/HAD-like"/>
    <property type="match status" value="1"/>
</dbReference>
<dbReference type="UniPathway" id="UPA00904">
    <property type="reaction ID" value="UER00876"/>
</dbReference>
<comment type="similarity">
    <text evidence="6">Belongs to the HAD-like hydrolase superfamily. MasA/MtnC family.</text>
</comment>
<dbReference type="NCBIfam" id="TIGR01549">
    <property type="entry name" value="HAD-SF-IA-v1"/>
    <property type="match status" value="1"/>
</dbReference>
<dbReference type="GO" id="GO:0043874">
    <property type="term" value="F:acireductone synthase activity"/>
    <property type="evidence" value="ECO:0007669"/>
    <property type="project" value="UniProtKB-EC"/>
</dbReference>
<dbReference type="SFLD" id="SFLDF00044">
    <property type="entry name" value="enolase-phosphatase"/>
    <property type="match status" value="1"/>
</dbReference>
<dbReference type="SFLD" id="SFLDS00003">
    <property type="entry name" value="Haloacid_Dehalogenase"/>
    <property type="match status" value="1"/>
</dbReference>
<protein>
    <recommendedName>
        <fullName evidence="6">Enolase-phosphatase E1</fullName>
        <ecNumber evidence="6">3.1.3.77</ecNumber>
    </recommendedName>
    <alternativeName>
        <fullName evidence="6">2,3-diketo-5-methylthio-1-phosphopentane phosphatase</fullName>
    </alternativeName>
</protein>
<sequence length="249" mass="27371">MASSTNCDTVILDIEGTITPITFVKDILFPYVTNGLDAFLDRSWGTTELNDHIQLLREQAEKDVTAGLSGAILIPLESSKEDIKSAVKQNIEWQMAADRKIGALKSFQGLMWRSGYESGELIGVVFDDVVPALKKWQSEGKKIYIYSSGSVPAQKLLVGYTEQGDLRKYFSGYFDTSVGLKVEAQSYLNIAQEIGIKDTNTILFVTDNINEIRAADQAGIKVIIADRPGNAPLDLANSTYKVVTSFDSL</sequence>
<dbReference type="EMBL" id="MCGE01000016">
    <property type="protein sequence ID" value="ORZ13580.1"/>
    <property type="molecule type" value="Genomic_DNA"/>
</dbReference>
<dbReference type="InterPro" id="IPR006439">
    <property type="entry name" value="HAD-SF_hydro_IA"/>
</dbReference>
<dbReference type="OrthoDB" id="272500at2759"/>
<dbReference type="InterPro" id="IPR027511">
    <property type="entry name" value="ENOPH1_eukaryotes"/>
</dbReference>
<feature type="binding site" evidence="6">
    <location>
        <position position="181"/>
    </location>
    <ligand>
        <name>substrate</name>
    </ligand>
</feature>
<comment type="pathway">
    <text evidence="6">Amino-acid biosynthesis; L-methionine biosynthesis via salvage pathway; L-methionine from S-methyl-5-thio-alpha-D-ribose 1-phosphate: step 4/6.</text>
</comment>
<evidence type="ECO:0000256" key="4">
    <source>
        <dbReference type="ARBA" id="ARBA00022842"/>
    </source>
</evidence>
<dbReference type="GO" id="GO:0005737">
    <property type="term" value="C:cytoplasm"/>
    <property type="evidence" value="ECO:0007669"/>
    <property type="project" value="UniProtKB-SubCell"/>
</dbReference>
<dbReference type="InterPro" id="IPR023943">
    <property type="entry name" value="Enolase-ppase_E1"/>
</dbReference>
<evidence type="ECO:0000256" key="1">
    <source>
        <dbReference type="ARBA" id="ARBA00022605"/>
    </source>
</evidence>
<feature type="binding site" evidence="6">
    <location>
        <position position="15"/>
    </location>
    <ligand>
        <name>Mg(2+)</name>
        <dbReference type="ChEBI" id="CHEBI:18420"/>
    </ligand>
</feature>